<dbReference type="AlphaFoldDB" id="A0A223RSN2"/>
<dbReference type="Pfam" id="PF09204">
    <property type="entry name" value="Colicin_immun"/>
    <property type="match status" value="1"/>
</dbReference>
<dbReference type="Proteomes" id="UP000215043">
    <property type="component" value="Chromosome"/>
</dbReference>
<evidence type="ECO:0000313" key="3">
    <source>
        <dbReference type="Proteomes" id="UP000215043"/>
    </source>
</evidence>
<dbReference type="KEGG" id="aey:CDG81_11790"/>
<protein>
    <recommendedName>
        <fullName evidence="1">Colicin D immunity protein domain-containing protein</fullName>
    </recommendedName>
</protein>
<reference evidence="2 3" key="1">
    <citation type="submission" date="2017-08" db="EMBL/GenBank/DDBJ databases">
        <title>The complete genome sequence of moderately halophilic actinomycete Actinopolyspora erythraea YIM 90600, the producer of novel erythromycin, novel actinopolysporins A-C and tubercidin.</title>
        <authorList>
            <person name="Yin M."/>
            <person name="Tang S."/>
        </authorList>
    </citation>
    <scope>NUCLEOTIDE SEQUENCE [LARGE SCALE GENOMIC DNA]</scope>
    <source>
        <strain evidence="2 3">YIM 90600</strain>
    </source>
</reference>
<dbReference type="GO" id="GO:0015643">
    <property type="term" value="F:toxic substance binding"/>
    <property type="evidence" value="ECO:0007669"/>
    <property type="project" value="InterPro"/>
</dbReference>
<dbReference type="EMBL" id="CP022752">
    <property type="protein sequence ID" value="ASU78847.1"/>
    <property type="molecule type" value="Genomic_DNA"/>
</dbReference>
<organism evidence="2 3">
    <name type="scientific">Actinopolyspora erythraea</name>
    <dbReference type="NCBI Taxonomy" id="414996"/>
    <lineage>
        <taxon>Bacteria</taxon>
        <taxon>Bacillati</taxon>
        <taxon>Actinomycetota</taxon>
        <taxon>Actinomycetes</taxon>
        <taxon>Actinopolysporales</taxon>
        <taxon>Actinopolysporaceae</taxon>
        <taxon>Actinopolyspora</taxon>
    </lineage>
</organism>
<name>A0A223RSN2_9ACTN</name>
<feature type="domain" description="Colicin D immunity protein" evidence="1">
    <location>
        <begin position="120"/>
        <end position="195"/>
    </location>
</feature>
<proteinExistence type="predicted"/>
<dbReference type="InterPro" id="IPR036471">
    <property type="entry name" value="Colicin_D_sf"/>
</dbReference>
<dbReference type="GO" id="GO:0030153">
    <property type="term" value="P:bacteriocin immunity"/>
    <property type="evidence" value="ECO:0007669"/>
    <property type="project" value="InterPro"/>
</dbReference>
<evidence type="ECO:0000259" key="1">
    <source>
        <dbReference type="Pfam" id="PF09204"/>
    </source>
</evidence>
<evidence type="ECO:0000313" key="2">
    <source>
        <dbReference type="EMBL" id="ASU78847.1"/>
    </source>
</evidence>
<dbReference type="InterPro" id="IPR015287">
    <property type="entry name" value="Colicin_D_immunity_dom"/>
</dbReference>
<gene>
    <name evidence="2" type="ORF">CDG81_11790</name>
</gene>
<accession>A0A223RSN2</accession>
<sequence length="201" mass="23338">MMCTNRQMIRTLQGSLERLLVDGKLEMYKFSPMYVMLYSGYVSRISSVPDFDIRLIVLACRLHLELKEGNKYVEDSVRRFLRVKGTVSGKQCTFRLPVRVDNFANLDSVASSLRREHVIVAYRSLFEIFIDDLIDPVSFESIFFEIFLGGTPKYDLFESLNEIFYSVEDFVAEPSIREEGDLDEHQLKEDIRAVLHADNDL</sequence>
<dbReference type="Gene3D" id="1.20.120.650">
    <property type="entry name" value="Colicin D"/>
    <property type="match status" value="1"/>
</dbReference>